<accession>A0A212LW95</accession>
<protein>
    <submittedName>
        <fullName evidence="2">Metal dependent phosphohydrolase</fullName>
    </submittedName>
</protein>
<sequence>MRRVLRESIQAGMTLAQPVYGLNGQIILNSGIELTEFHISKIAELDARYIYIQGESQMFDPNDAAAQHAKNEIVLAAHQALDEVRVGKYVETQGIKSKVLALLDECCMHKEIQPLFIAMQNCNDYLFNHAVCGYFFAMMTGMSCGIEGQRLRDLGLGALLRDVGMITISRDILNKPGTLTPEEMAIVKLHTEKGYEILQRNPDISLSSANCALQHHERFNGSGYPRGAKESSIHEFAQITALADVYSSMTANTPYRKALSVYDTLAIMEKAGAAYFNPELIRVFVSNVAIYPLGAVVRLNNQSIGIVNDYADELRTKPIIHITQDEAGNRVNTMLTIDVAANPAVYIADVS</sequence>
<dbReference type="RefSeq" id="WP_188399594.1">
    <property type="nucleotide sequence ID" value="NZ_LT608335.1"/>
</dbReference>
<reference evidence="2" key="1">
    <citation type="submission" date="2016-08" db="EMBL/GenBank/DDBJ databases">
        <authorList>
            <person name="Seilhamer J.J."/>
        </authorList>
    </citation>
    <scope>NUCLEOTIDE SEQUENCE</scope>
    <source>
        <strain evidence="2">86</strain>
    </source>
</reference>
<proteinExistence type="predicted"/>
<dbReference type="AlphaFoldDB" id="A0A212LW95"/>
<keyword evidence="2" id="KW-0378">Hydrolase</keyword>
<dbReference type="EMBL" id="FMJE01000004">
    <property type="protein sequence ID" value="SCM81813.1"/>
    <property type="molecule type" value="Genomic_DNA"/>
</dbReference>
<dbReference type="InterPro" id="IPR003607">
    <property type="entry name" value="HD/PDEase_dom"/>
</dbReference>
<dbReference type="Pfam" id="PF13487">
    <property type="entry name" value="HD_5"/>
    <property type="match status" value="1"/>
</dbReference>
<gene>
    <name evidence="2" type="ORF">KL86SPO_40297</name>
</gene>
<dbReference type="PROSITE" id="PS51832">
    <property type="entry name" value="HD_GYP"/>
    <property type="match status" value="1"/>
</dbReference>
<dbReference type="Gene3D" id="1.10.3210.10">
    <property type="entry name" value="Hypothetical protein af1432"/>
    <property type="match status" value="1"/>
</dbReference>
<dbReference type="PANTHER" id="PTHR43155">
    <property type="entry name" value="CYCLIC DI-GMP PHOSPHODIESTERASE PA4108-RELATED"/>
    <property type="match status" value="1"/>
</dbReference>
<evidence type="ECO:0000259" key="1">
    <source>
        <dbReference type="PROSITE" id="PS51832"/>
    </source>
</evidence>
<dbReference type="InterPro" id="IPR037522">
    <property type="entry name" value="HD_GYP_dom"/>
</dbReference>
<dbReference type="PANTHER" id="PTHR43155:SF2">
    <property type="entry name" value="CYCLIC DI-GMP PHOSPHODIESTERASE PA4108"/>
    <property type="match status" value="1"/>
</dbReference>
<evidence type="ECO:0000313" key="2">
    <source>
        <dbReference type="EMBL" id="SCM81813.1"/>
    </source>
</evidence>
<dbReference type="GO" id="GO:0016787">
    <property type="term" value="F:hydrolase activity"/>
    <property type="evidence" value="ECO:0007669"/>
    <property type="project" value="UniProtKB-KW"/>
</dbReference>
<dbReference type="SUPFAM" id="SSF109604">
    <property type="entry name" value="HD-domain/PDEase-like"/>
    <property type="match status" value="1"/>
</dbReference>
<feature type="domain" description="HD-GYP" evidence="1">
    <location>
        <begin position="104"/>
        <end position="300"/>
    </location>
</feature>
<organism evidence="2">
    <name type="scientific">uncultured Sporomusa sp</name>
    <dbReference type="NCBI Taxonomy" id="307249"/>
    <lineage>
        <taxon>Bacteria</taxon>
        <taxon>Bacillati</taxon>
        <taxon>Bacillota</taxon>
        <taxon>Negativicutes</taxon>
        <taxon>Selenomonadales</taxon>
        <taxon>Sporomusaceae</taxon>
        <taxon>Sporomusa</taxon>
        <taxon>environmental samples</taxon>
    </lineage>
</organism>
<dbReference type="CDD" id="cd00077">
    <property type="entry name" value="HDc"/>
    <property type="match status" value="1"/>
</dbReference>
<name>A0A212LW95_9FIRM</name>